<evidence type="ECO:0000259" key="1">
    <source>
        <dbReference type="PROSITE" id="PS50011"/>
    </source>
</evidence>
<dbReference type="PANTHER" id="PTHR44329:SF271">
    <property type="entry name" value="ATMRK1"/>
    <property type="match status" value="1"/>
</dbReference>
<protein>
    <recommendedName>
        <fullName evidence="1">Protein kinase domain-containing protein</fullName>
    </recommendedName>
</protein>
<reference evidence="2 3" key="1">
    <citation type="submission" date="2023-01" db="EMBL/GenBank/DDBJ databases">
        <authorList>
            <person name="Kreplak J."/>
        </authorList>
    </citation>
    <scope>NUCLEOTIDE SEQUENCE [LARGE SCALE GENOMIC DNA]</scope>
</reference>
<organism evidence="2 3">
    <name type="scientific">Vicia faba</name>
    <name type="common">Broad bean</name>
    <name type="synonym">Faba vulgaris</name>
    <dbReference type="NCBI Taxonomy" id="3906"/>
    <lineage>
        <taxon>Eukaryota</taxon>
        <taxon>Viridiplantae</taxon>
        <taxon>Streptophyta</taxon>
        <taxon>Embryophyta</taxon>
        <taxon>Tracheophyta</taxon>
        <taxon>Spermatophyta</taxon>
        <taxon>Magnoliopsida</taxon>
        <taxon>eudicotyledons</taxon>
        <taxon>Gunneridae</taxon>
        <taxon>Pentapetalae</taxon>
        <taxon>rosids</taxon>
        <taxon>fabids</taxon>
        <taxon>Fabales</taxon>
        <taxon>Fabaceae</taxon>
        <taxon>Papilionoideae</taxon>
        <taxon>50 kb inversion clade</taxon>
        <taxon>NPAAA clade</taxon>
        <taxon>Hologalegina</taxon>
        <taxon>IRL clade</taxon>
        <taxon>Fabeae</taxon>
        <taxon>Vicia</taxon>
    </lineage>
</organism>
<dbReference type="InterPro" id="IPR011009">
    <property type="entry name" value="Kinase-like_dom_sf"/>
</dbReference>
<dbReference type="SUPFAM" id="SSF56112">
    <property type="entry name" value="Protein kinase-like (PK-like)"/>
    <property type="match status" value="1"/>
</dbReference>
<dbReference type="Proteomes" id="UP001157006">
    <property type="component" value="Chromosome 1S"/>
</dbReference>
<name>A0AAV0ZC60_VICFA</name>
<dbReference type="Gene3D" id="1.10.510.10">
    <property type="entry name" value="Transferase(Phosphotransferase) domain 1"/>
    <property type="match status" value="1"/>
</dbReference>
<dbReference type="GO" id="GO:0005524">
    <property type="term" value="F:ATP binding"/>
    <property type="evidence" value="ECO:0007669"/>
    <property type="project" value="InterPro"/>
</dbReference>
<dbReference type="GO" id="GO:0004674">
    <property type="term" value="F:protein serine/threonine kinase activity"/>
    <property type="evidence" value="ECO:0007669"/>
    <property type="project" value="TreeGrafter"/>
</dbReference>
<dbReference type="Pfam" id="PF00069">
    <property type="entry name" value="Pkinase"/>
    <property type="match status" value="1"/>
</dbReference>
<dbReference type="PANTHER" id="PTHR44329">
    <property type="entry name" value="SERINE/THREONINE-PROTEIN KINASE TNNI3K-RELATED"/>
    <property type="match status" value="1"/>
</dbReference>
<evidence type="ECO:0000313" key="2">
    <source>
        <dbReference type="EMBL" id="CAI8594688.1"/>
    </source>
</evidence>
<sequence>MLCYRRVSHWWNAETILDKNKRKKLAYKIVVQLALDLSRGLSYLHSKKIVHRDVKSEIMFLDGNRNLKIVDFGVAHVEVMNPSDMTSETGTLEYMAPKVLDGKHYNRTCDVYSFGIFLWEIYCCDMPFCQAIRYF</sequence>
<evidence type="ECO:0000313" key="3">
    <source>
        <dbReference type="Proteomes" id="UP001157006"/>
    </source>
</evidence>
<dbReference type="EMBL" id="OX451735">
    <property type="protein sequence ID" value="CAI8594688.1"/>
    <property type="molecule type" value="Genomic_DNA"/>
</dbReference>
<proteinExistence type="predicted"/>
<dbReference type="InterPro" id="IPR000719">
    <property type="entry name" value="Prot_kinase_dom"/>
</dbReference>
<keyword evidence="3" id="KW-1185">Reference proteome</keyword>
<dbReference type="AlphaFoldDB" id="A0AAV0ZC60"/>
<gene>
    <name evidence="2" type="ORF">VFH_I153400</name>
</gene>
<dbReference type="GO" id="GO:0005886">
    <property type="term" value="C:plasma membrane"/>
    <property type="evidence" value="ECO:0007669"/>
    <property type="project" value="TreeGrafter"/>
</dbReference>
<accession>A0AAV0ZC60</accession>
<dbReference type="InterPro" id="IPR051681">
    <property type="entry name" value="Ser/Thr_Kinases-Pseudokinases"/>
</dbReference>
<feature type="domain" description="Protein kinase" evidence="1">
    <location>
        <begin position="1"/>
        <end position="135"/>
    </location>
</feature>
<dbReference type="SMART" id="SM00220">
    <property type="entry name" value="S_TKc"/>
    <property type="match status" value="1"/>
</dbReference>
<dbReference type="PROSITE" id="PS50011">
    <property type="entry name" value="PROTEIN_KINASE_DOM"/>
    <property type="match status" value="1"/>
</dbReference>